<sequence length="327" mass="37410">MSNLIIETFENLIAQGPRVKWLEKWLLGKVWTAERYRDLSPADYLNDGESKVNQLEEIVARAAYRVYDEFLGELPQERDILHLIEGEDPFAIVIFDGLSLREIPVLFNLAEKSGLAVREIGTSYSTLPTETIDFIENRLKFGSIAPSQLPRSREVKQKGIAAYYYDNPSQQHPLDTDSRNLLLWSAFPDNTYSDSGARFAQHFEQIHTLLETAWLNTVQQIPRRRRILVTSDHGYVYLGSGLSFARSNSELRPLTEYLGGERHKRLTEEGDQPPDHPDLVVYPNRKVAVLRGRIQTHPPGKAASRLYKHGGLSIMEILTPWVVLERE</sequence>
<dbReference type="EMBL" id="BLRX01000011">
    <property type="protein sequence ID" value="GFP24748.1"/>
    <property type="molecule type" value="Genomic_DNA"/>
</dbReference>
<organism evidence="1 4">
    <name type="scientific">Candidatus Hakubella thermalkaliphila</name>
    <dbReference type="NCBI Taxonomy" id="2754717"/>
    <lineage>
        <taxon>Bacteria</taxon>
        <taxon>Bacillati</taxon>
        <taxon>Actinomycetota</taxon>
        <taxon>Actinomycetota incertae sedis</taxon>
        <taxon>Candidatus Hakubellales</taxon>
        <taxon>Candidatus Hakubellaceae</taxon>
        <taxon>Candidatus Hakubella</taxon>
    </lineage>
</organism>
<proteinExistence type="predicted"/>
<dbReference type="Proteomes" id="UP000543224">
    <property type="component" value="Unassembled WGS sequence"/>
</dbReference>
<dbReference type="EMBL" id="BLRV01000001">
    <property type="protein sequence ID" value="GFP20789.1"/>
    <property type="molecule type" value="Genomic_DNA"/>
</dbReference>
<dbReference type="RefSeq" id="WP_176225938.1">
    <property type="nucleotide sequence ID" value="NZ_BLRV01000001.1"/>
</dbReference>
<name>A0A6V8NKD4_9ACTN</name>
<comment type="caution">
    <text evidence="1">The sequence shown here is derived from an EMBL/GenBank/DDBJ whole genome shotgun (WGS) entry which is preliminary data.</text>
</comment>
<evidence type="ECO:0008006" key="5">
    <source>
        <dbReference type="Google" id="ProtNLM"/>
    </source>
</evidence>
<evidence type="ECO:0000313" key="1">
    <source>
        <dbReference type="EMBL" id="GFP20789.1"/>
    </source>
</evidence>
<accession>A0A6V8NKD4</accession>
<dbReference type="Proteomes" id="UP000580051">
    <property type="component" value="Unassembled WGS sequence"/>
</dbReference>
<evidence type="ECO:0000313" key="2">
    <source>
        <dbReference type="EMBL" id="GFP24748.1"/>
    </source>
</evidence>
<reference evidence="3 4" key="1">
    <citation type="journal article" date="2020" name="Front. Microbiol.">
        <title>Single-cell genomics of novel Actinobacteria with the Wood-Ljungdahl pathway discovered in a serpentinizing system.</title>
        <authorList>
            <person name="Merino N."/>
            <person name="Kawai M."/>
            <person name="Boyd E.S."/>
            <person name="Colman D.R."/>
            <person name="McGlynn S.E."/>
            <person name="Nealson K.H."/>
            <person name="Kurokawa K."/>
            <person name="Hongoh Y."/>
        </authorList>
    </citation>
    <scope>NUCLEOTIDE SEQUENCE [LARGE SCALE GENOMIC DNA]</scope>
    <source>
        <strain evidence="1 4">S06</strain>
        <strain evidence="2 3">S25</strain>
    </source>
</reference>
<dbReference type="AlphaFoldDB" id="A0A6V8NKD4"/>
<gene>
    <name evidence="1" type="ORF">HKBW3S06_00016</name>
    <name evidence="2" type="ORF">HKBW3S25_00185</name>
</gene>
<protein>
    <recommendedName>
        <fullName evidence="5">PglZ domain-containing protein</fullName>
    </recommendedName>
</protein>
<evidence type="ECO:0000313" key="4">
    <source>
        <dbReference type="Proteomes" id="UP000580051"/>
    </source>
</evidence>
<evidence type="ECO:0000313" key="3">
    <source>
        <dbReference type="Proteomes" id="UP000543224"/>
    </source>
</evidence>